<dbReference type="InterPro" id="IPR014776">
    <property type="entry name" value="4pyrrole_Mease_sub2"/>
</dbReference>
<evidence type="ECO:0000256" key="5">
    <source>
        <dbReference type="ARBA" id="ARBA00023244"/>
    </source>
</evidence>
<evidence type="ECO:0000256" key="3">
    <source>
        <dbReference type="ARBA" id="ARBA00022679"/>
    </source>
</evidence>
<evidence type="ECO:0000256" key="4">
    <source>
        <dbReference type="ARBA" id="ARBA00022691"/>
    </source>
</evidence>
<dbReference type="CDD" id="cd11642">
    <property type="entry name" value="SUMT"/>
    <property type="match status" value="1"/>
</dbReference>
<dbReference type="InterPro" id="IPR000878">
    <property type="entry name" value="4pyrrol_Mease"/>
</dbReference>
<dbReference type="InterPro" id="IPR006366">
    <property type="entry name" value="CobA/CysG_C"/>
</dbReference>
<name>A0A3P1WXS4_9ACTN</name>
<gene>
    <name evidence="7" type="primary">cobA</name>
    <name evidence="7" type="ORF">EII35_00290</name>
</gene>
<dbReference type="NCBIfam" id="TIGR01469">
    <property type="entry name" value="cobA_cysG_Cterm"/>
    <property type="match status" value="1"/>
</dbReference>
<evidence type="ECO:0000259" key="6">
    <source>
        <dbReference type="Pfam" id="PF00590"/>
    </source>
</evidence>
<evidence type="ECO:0000313" key="8">
    <source>
        <dbReference type="Proteomes" id="UP000280935"/>
    </source>
</evidence>
<dbReference type="GO" id="GO:0004851">
    <property type="term" value="F:uroporphyrin-III C-methyltransferase activity"/>
    <property type="evidence" value="ECO:0007669"/>
    <property type="project" value="UniProtKB-EC"/>
</dbReference>
<dbReference type="Gene3D" id="3.30.950.10">
    <property type="entry name" value="Methyltransferase, Cobalt-precorrin-4 Transmethylase, Domain 2"/>
    <property type="match status" value="1"/>
</dbReference>
<dbReference type="EMBL" id="RQYT01000001">
    <property type="protein sequence ID" value="RRD51359.1"/>
    <property type="molecule type" value="Genomic_DNA"/>
</dbReference>
<dbReference type="PANTHER" id="PTHR45790">
    <property type="entry name" value="SIROHEME SYNTHASE-RELATED"/>
    <property type="match status" value="1"/>
</dbReference>
<dbReference type="AlphaFoldDB" id="A0A3P1WXS4"/>
<dbReference type="GO" id="GO:0032259">
    <property type="term" value="P:methylation"/>
    <property type="evidence" value="ECO:0007669"/>
    <property type="project" value="UniProtKB-KW"/>
</dbReference>
<dbReference type="OrthoDB" id="9815856at2"/>
<dbReference type="EC" id="2.1.1.107" evidence="1"/>
<dbReference type="InterPro" id="IPR050161">
    <property type="entry name" value="Siro_Cobalamin_biosynth"/>
</dbReference>
<keyword evidence="4" id="KW-0949">S-adenosyl-L-methionine</keyword>
<proteinExistence type="predicted"/>
<keyword evidence="2 7" id="KW-0489">Methyltransferase</keyword>
<keyword evidence="5" id="KW-0627">Porphyrin biosynthesis</keyword>
<sequence length="241" mass="25075">MSGRVVLVGAGPGDPDLITVAGLKALREADVVVTDRLVPLELLTEVREGAEVIHVGKIPRGEFTPQETINQLLVDHALAGRHVVRFKGGDPFVFGRGFEEWQACERAGIPVTYIPGISSSIAGAGLAGIPVTHRGAVQGYTVVSGHVPPSDPRCDIDWDHLATSGLTIVVMMGVQNLPVIAQHLVGAGLAADTPAAIIENAGLPSMRVLRAPITELPQVAEEAKVQPPAVTIIGQVAGLSG</sequence>
<dbReference type="RefSeq" id="WP_125226461.1">
    <property type="nucleotide sequence ID" value="NZ_RQYT01000001.1"/>
</dbReference>
<evidence type="ECO:0000256" key="1">
    <source>
        <dbReference type="ARBA" id="ARBA00012162"/>
    </source>
</evidence>
<dbReference type="InterPro" id="IPR014777">
    <property type="entry name" value="4pyrrole_Mease_sub1"/>
</dbReference>
<dbReference type="NCBIfam" id="NF004790">
    <property type="entry name" value="PRK06136.1"/>
    <property type="match status" value="1"/>
</dbReference>
<evidence type="ECO:0000256" key="2">
    <source>
        <dbReference type="ARBA" id="ARBA00022603"/>
    </source>
</evidence>
<dbReference type="Gene3D" id="3.40.1010.10">
    <property type="entry name" value="Cobalt-precorrin-4 Transmethylase, Domain 1"/>
    <property type="match status" value="1"/>
</dbReference>
<feature type="domain" description="Tetrapyrrole methylase" evidence="6">
    <location>
        <begin position="4"/>
        <end position="216"/>
    </location>
</feature>
<keyword evidence="3 7" id="KW-0808">Transferase</keyword>
<dbReference type="GO" id="GO:0019354">
    <property type="term" value="P:siroheme biosynthetic process"/>
    <property type="evidence" value="ECO:0007669"/>
    <property type="project" value="InterPro"/>
</dbReference>
<protein>
    <recommendedName>
        <fullName evidence="1">uroporphyrinogen-III C-methyltransferase</fullName>
        <ecNumber evidence="1">2.1.1.107</ecNumber>
    </recommendedName>
</protein>
<accession>A0A3P1WXS4</accession>
<evidence type="ECO:0000313" key="7">
    <source>
        <dbReference type="EMBL" id="RRD51359.1"/>
    </source>
</evidence>
<dbReference type="Pfam" id="PF00590">
    <property type="entry name" value="TP_methylase"/>
    <property type="match status" value="1"/>
</dbReference>
<dbReference type="SUPFAM" id="SSF53790">
    <property type="entry name" value="Tetrapyrrole methylase"/>
    <property type="match status" value="1"/>
</dbReference>
<dbReference type="InterPro" id="IPR035996">
    <property type="entry name" value="4pyrrol_Methylase_sf"/>
</dbReference>
<dbReference type="Proteomes" id="UP000280935">
    <property type="component" value="Unassembled WGS sequence"/>
</dbReference>
<reference evidence="7 8" key="1">
    <citation type="submission" date="2018-11" db="EMBL/GenBank/DDBJ databases">
        <title>Genomes From Bacteria Associated with the Canine Oral Cavity: a Test Case for Automated Genome-Based Taxonomic Assignment.</title>
        <authorList>
            <person name="Coil D.A."/>
            <person name="Jospin G."/>
            <person name="Darling A.E."/>
            <person name="Wallis C."/>
            <person name="Davis I.J."/>
            <person name="Harris S."/>
            <person name="Eisen J.A."/>
            <person name="Holcombe L.J."/>
            <person name="O'Flynn C."/>
        </authorList>
    </citation>
    <scope>NUCLEOTIDE SEQUENCE [LARGE SCALE GENOMIC DNA]</scope>
    <source>
        <strain evidence="7 8">OH2822_COT-296</strain>
    </source>
</reference>
<dbReference type="PANTHER" id="PTHR45790:SF3">
    <property type="entry name" value="S-ADENOSYL-L-METHIONINE-DEPENDENT UROPORPHYRINOGEN III METHYLTRANSFERASE, CHLOROPLASTIC"/>
    <property type="match status" value="1"/>
</dbReference>
<organism evidence="7 8">
    <name type="scientific">Arachnia propionica</name>
    <dbReference type="NCBI Taxonomy" id="1750"/>
    <lineage>
        <taxon>Bacteria</taxon>
        <taxon>Bacillati</taxon>
        <taxon>Actinomycetota</taxon>
        <taxon>Actinomycetes</taxon>
        <taxon>Propionibacteriales</taxon>
        <taxon>Propionibacteriaceae</taxon>
        <taxon>Arachnia</taxon>
    </lineage>
</organism>
<dbReference type="FunFam" id="3.40.1010.10:FF:000001">
    <property type="entry name" value="Siroheme synthase"/>
    <property type="match status" value="1"/>
</dbReference>
<comment type="caution">
    <text evidence="7">The sequence shown here is derived from an EMBL/GenBank/DDBJ whole genome shotgun (WGS) entry which is preliminary data.</text>
</comment>